<accession>A0A1F5XGB1</accession>
<organism evidence="2 3">
    <name type="scientific">Candidatus Giovannonibacteria bacterium RIFCSPLOWO2_01_FULL_46_32</name>
    <dbReference type="NCBI Taxonomy" id="1798353"/>
    <lineage>
        <taxon>Bacteria</taxon>
        <taxon>Candidatus Giovannoniibacteriota</taxon>
    </lineage>
</organism>
<reference evidence="2 3" key="1">
    <citation type="journal article" date="2016" name="Nat. Commun.">
        <title>Thousands of microbial genomes shed light on interconnected biogeochemical processes in an aquifer system.</title>
        <authorList>
            <person name="Anantharaman K."/>
            <person name="Brown C.T."/>
            <person name="Hug L.A."/>
            <person name="Sharon I."/>
            <person name="Castelle C.J."/>
            <person name="Probst A.J."/>
            <person name="Thomas B.C."/>
            <person name="Singh A."/>
            <person name="Wilkins M.J."/>
            <person name="Karaoz U."/>
            <person name="Brodie E.L."/>
            <person name="Williams K.H."/>
            <person name="Hubbard S.S."/>
            <person name="Banfield J.F."/>
        </authorList>
    </citation>
    <scope>NUCLEOTIDE SEQUENCE [LARGE SCALE GENOMIC DNA]</scope>
</reference>
<dbReference type="Proteomes" id="UP000177346">
    <property type="component" value="Unassembled WGS sequence"/>
</dbReference>
<name>A0A1F5XGB1_9BACT</name>
<keyword evidence="1" id="KW-0812">Transmembrane</keyword>
<evidence type="ECO:0000313" key="2">
    <source>
        <dbReference type="EMBL" id="OGF86963.1"/>
    </source>
</evidence>
<evidence type="ECO:0000313" key="3">
    <source>
        <dbReference type="Proteomes" id="UP000177346"/>
    </source>
</evidence>
<dbReference type="EMBL" id="MFIF01000009">
    <property type="protein sequence ID" value="OGF86963.1"/>
    <property type="molecule type" value="Genomic_DNA"/>
</dbReference>
<gene>
    <name evidence="2" type="ORF">A3B19_00830</name>
</gene>
<feature type="transmembrane region" description="Helical" evidence="1">
    <location>
        <begin position="60"/>
        <end position="81"/>
    </location>
</feature>
<comment type="caution">
    <text evidence="2">The sequence shown here is derived from an EMBL/GenBank/DDBJ whole genome shotgun (WGS) entry which is preliminary data.</text>
</comment>
<keyword evidence="1" id="KW-0472">Membrane</keyword>
<protein>
    <submittedName>
        <fullName evidence="2">Uncharacterized protein</fullName>
    </submittedName>
</protein>
<sequence length="124" mass="13681">MELMKSIGAIWLILSFTALATFGFLAMDENMAHRICLASTLAGAFCPENNAFAVAFFHTTAFKSFSLALIFALLLAGYAIFSMLAPKIFSPETNLSFVFNSTETKLSPLAKSLREWLALRENSR</sequence>
<keyword evidence="1" id="KW-1133">Transmembrane helix</keyword>
<evidence type="ECO:0000256" key="1">
    <source>
        <dbReference type="SAM" id="Phobius"/>
    </source>
</evidence>
<proteinExistence type="predicted"/>
<dbReference type="AlphaFoldDB" id="A0A1F5XGB1"/>